<comment type="pathway">
    <text evidence="1 6">Cell wall biogenesis; peptidoglycan biosynthesis.</text>
</comment>
<keyword evidence="8" id="KW-0812">Transmembrane</keyword>
<dbReference type="Pfam" id="PF03734">
    <property type="entry name" value="YkuD"/>
    <property type="match status" value="1"/>
</dbReference>
<dbReference type="GO" id="GO:0005576">
    <property type="term" value="C:extracellular region"/>
    <property type="evidence" value="ECO:0007669"/>
    <property type="project" value="TreeGrafter"/>
</dbReference>
<dbReference type="PANTHER" id="PTHR30582">
    <property type="entry name" value="L,D-TRANSPEPTIDASE"/>
    <property type="match status" value="1"/>
</dbReference>
<feature type="domain" description="L,D-TPase catalytic" evidence="9">
    <location>
        <begin position="166"/>
        <end position="309"/>
    </location>
</feature>
<sequence>MKFKARYFYILAASAIIILILFTAAIEKYMPSSSSKTSAFLDKLKSAAALSGESSGHLGCKSTAEFPCIVKYLHYLRYLPVSVSPSGKYGYEFSFPVPKALQKTADSYKWNPQNPFILGAITQYLEASGMLHDGEYAKPQINGRLLSELKKSAAKGELDPYPWKWILVRQAAKGEMVELYENGRKVFSSPANTGEFATTPDGTWYVFLRFHSTAMSGLSPSRISMKVYESLKLKHPRMVGCLDGHPVKWIAYNDSGIKYADYFNGGIALHYIARTHYGFPQSAGCVELPYDNARFLHKNIGYGTIVTVLGTTGPAATKQRSGAAASGACTQAKVQAKPAKSASAYSTYKDKTVASSEKTF</sequence>
<feature type="transmembrane region" description="Helical" evidence="8">
    <location>
        <begin position="7"/>
        <end position="26"/>
    </location>
</feature>
<evidence type="ECO:0000259" key="9">
    <source>
        <dbReference type="PROSITE" id="PS52029"/>
    </source>
</evidence>
<evidence type="ECO:0000313" key="10">
    <source>
        <dbReference type="EMBL" id="RZD15286.1"/>
    </source>
</evidence>
<evidence type="ECO:0000256" key="1">
    <source>
        <dbReference type="ARBA" id="ARBA00004752"/>
    </source>
</evidence>
<evidence type="ECO:0000256" key="8">
    <source>
        <dbReference type="SAM" id="Phobius"/>
    </source>
</evidence>
<gene>
    <name evidence="10" type="ORF">EVJ47_03175</name>
</gene>
<reference evidence="10 11" key="1">
    <citation type="submission" date="2019-01" db="EMBL/GenBank/DDBJ databases">
        <title>Insights into ecological role of a new deltaproteobacterial order Candidatus Sinidesulfobacterales (Sva0485) by metagenomics and metatranscriptomics.</title>
        <authorList>
            <person name="Tan S."/>
            <person name="Liu J."/>
            <person name="Fang Y."/>
            <person name="Hedlund B.P."/>
            <person name="Lian Z.H."/>
            <person name="Huang L.Y."/>
            <person name="Li J.T."/>
            <person name="Huang L.N."/>
            <person name="Li W.J."/>
            <person name="Jiang H.C."/>
            <person name="Dong H.L."/>
            <person name="Shu W.S."/>
        </authorList>
    </citation>
    <scope>NUCLEOTIDE SEQUENCE [LARGE SCALE GENOMIC DNA]</scope>
    <source>
        <strain evidence="10">AP3</strain>
    </source>
</reference>
<feature type="region of interest" description="Disordered" evidence="7">
    <location>
        <begin position="338"/>
        <end position="360"/>
    </location>
</feature>
<protein>
    <submittedName>
        <fullName evidence="10">Murein L,D-transpeptidase</fullName>
    </submittedName>
</protein>
<keyword evidence="8" id="KW-0472">Membrane</keyword>
<evidence type="ECO:0000256" key="6">
    <source>
        <dbReference type="PROSITE-ProRule" id="PRU01373"/>
    </source>
</evidence>
<keyword evidence="4 6" id="KW-0573">Peptidoglycan synthesis</keyword>
<dbReference type="GO" id="GO:0008360">
    <property type="term" value="P:regulation of cell shape"/>
    <property type="evidence" value="ECO:0007669"/>
    <property type="project" value="UniProtKB-UniRule"/>
</dbReference>
<evidence type="ECO:0000256" key="2">
    <source>
        <dbReference type="ARBA" id="ARBA00022679"/>
    </source>
</evidence>
<dbReference type="GO" id="GO:0071972">
    <property type="term" value="F:peptidoglycan L,D-transpeptidase activity"/>
    <property type="evidence" value="ECO:0007669"/>
    <property type="project" value="TreeGrafter"/>
</dbReference>
<dbReference type="UniPathway" id="UPA00219"/>
<dbReference type="InterPro" id="IPR050979">
    <property type="entry name" value="LD-transpeptidase"/>
</dbReference>
<evidence type="ECO:0000256" key="3">
    <source>
        <dbReference type="ARBA" id="ARBA00022960"/>
    </source>
</evidence>
<dbReference type="Gene3D" id="2.40.440.10">
    <property type="entry name" value="L,D-transpeptidase catalytic domain-like"/>
    <property type="match status" value="1"/>
</dbReference>
<dbReference type="InterPro" id="IPR005490">
    <property type="entry name" value="LD_TPept_cat_dom"/>
</dbReference>
<dbReference type="GO" id="GO:0018104">
    <property type="term" value="P:peptidoglycan-protein cross-linking"/>
    <property type="evidence" value="ECO:0007669"/>
    <property type="project" value="TreeGrafter"/>
</dbReference>
<dbReference type="PROSITE" id="PS52029">
    <property type="entry name" value="LD_TPASE"/>
    <property type="match status" value="1"/>
</dbReference>
<dbReference type="Proteomes" id="UP000320813">
    <property type="component" value="Unassembled WGS sequence"/>
</dbReference>
<evidence type="ECO:0000256" key="4">
    <source>
        <dbReference type="ARBA" id="ARBA00022984"/>
    </source>
</evidence>
<dbReference type="InterPro" id="IPR038063">
    <property type="entry name" value="Transpep_catalytic_dom"/>
</dbReference>
<evidence type="ECO:0000256" key="5">
    <source>
        <dbReference type="ARBA" id="ARBA00023316"/>
    </source>
</evidence>
<dbReference type="GO" id="GO:0071555">
    <property type="term" value="P:cell wall organization"/>
    <property type="evidence" value="ECO:0007669"/>
    <property type="project" value="UniProtKB-UniRule"/>
</dbReference>
<dbReference type="CDD" id="cd16913">
    <property type="entry name" value="YkuD_like"/>
    <property type="match status" value="1"/>
</dbReference>
<keyword evidence="2" id="KW-0808">Transferase</keyword>
<name>A0A519BDE6_9DELT</name>
<dbReference type="SUPFAM" id="SSF141523">
    <property type="entry name" value="L,D-transpeptidase catalytic domain-like"/>
    <property type="match status" value="1"/>
</dbReference>
<comment type="caution">
    <text evidence="10">The sequence shown here is derived from an EMBL/GenBank/DDBJ whole genome shotgun (WGS) entry which is preliminary data.</text>
</comment>
<evidence type="ECO:0000313" key="11">
    <source>
        <dbReference type="Proteomes" id="UP000320813"/>
    </source>
</evidence>
<organism evidence="10 11">
    <name type="scientific">Candidatus Acidulodesulfobacterium ferriphilum</name>
    <dbReference type="NCBI Taxonomy" id="2597223"/>
    <lineage>
        <taxon>Bacteria</taxon>
        <taxon>Deltaproteobacteria</taxon>
        <taxon>Candidatus Acidulodesulfobacterales</taxon>
        <taxon>Candidatus Acidulodesulfobacterium</taxon>
    </lineage>
</organism>
<keyword evidence="8" id="KW-1133">Transmembrane helix</keyword>
<feature type="active site" description="Nucleophile" evidence="6">
    <location>
        <position position="285"/>
    </location>
</feature>
<feature type="active site" description="Proton donor/acceptor" evidence="6">
    <location>
        <position position="270"/>
    </location>
</feature>
<dbReference type="AlphaFoldDB" id="A0A519BDE6"/>
<dbReference type="EMBL" id="SGBD01000001">
    <property type="protein sequence ID" value="RZD15286.1"/>
    <property type="molecule type" value="Genomic_DNA"/>
</dbReference>
<keyword evidence="3 6" id="KW-0133">Cell shape</keyword>
<dbReference type="PANTHER" id="PTHR30582:SF2">
    <property type="entry name" value="L,D-TRANSPEPTIDASE YCIB-RELATED"/>
    <property type="match status" value="1"/>
</dbReference>
<dbReference type="GO" id="GO:0016740">
    <property type="term" value="F:transferase activity"/>
    <property type="evidence" value="ECO:0007669"/>
    <property type="project" value="UniProtKB-KW"/>
</dbReference>
<proteinExistence type="predicted"/>
<accession>A0A519BDE6</accession>
<keyword evidence="5 6" id="KW-0961">Cell wall biogenesis/degradation</keyword>
<evidence type="ECO:0000256" key="7">
    <source>
        <dbReference type="SAM" id="MobiDB-lite"/>
    </source>
</evidence>